<keyword evidence="1" id="KW-0472">Membrane</keyword>
<reference evidence="2 3" key="2">
    <citation type="journal article" date="2017" name="Genome Biol.">
        <title>New reference genome sequences of hot pepper reveal the massive evolution of plant disease-resistance genes by retroduplication.</title>
        <authorList>
            <person name="Kim S."/>
            <person name="Park J."/>
            <person name="Yeom S.I."/>
            <person name="Kim Y.M."/>
            <person name="Seo E."/>
            <person name="Kim K.T."/>
            <person name="Kim M.S."/>
            <person name="Lee J.M."/>
            <person name="Cheong K."/>
            <person name="Shin H.S."/>
            <person name="Kim S.B."/>
            <person name="Han K."/>
            <person name="Lee J."/>
            <person name="Park M."/>
            <person name="Lee H.A."/>
            <person name="Lee H.Y."/>
            <person name="Lee Y."/>
            <person name="Oh S."/>
            <person name="Lee J.H."/>
            <person name="Choi E."/>
            <person name="Choi E."/>
            <person name="Lee S.E."/>
            <person name="Jeon J."/>
            <person name="Kim H."/>
            <person name="Choi G."/>
            <person name="Song H."/>
            <person name="Lee J."/>
            <person name="Lee S.C."/>
            <person name="Kwon J.K."/>
            <person name="Lee H.Y."/>
            <person name="Koo N."/>
            <person name="Hong Y."/>
            <person name="Kim R.W."/>
            <person name="Kang W.H."/>
            <person name="Huh J.H."/>
            <person name="Kang B.C."/>
            <person name="Yang T.J."/>
            <person name="Lee Y.H."/>
            <person name="Bennetzen J.L."/>
            <person name="Choi D."/>
        </authorList>
    </citation>
    <scope>NUCLEOTIDE SEQUENCE [LARGE SCALE GENOMIC DNA]</scope>
    <source>
        <strain evidence="3">cv. CM334</strain>
    </source>
</reference>
<reference evidence="2 3" key="1">
    <citation type="journal article" date="2014" name="Nat. Genet.">
        <title>Genome sequence of the hot pepper provides insights into the evolution of pungency in Capsicum species.</title>
        <authorList>
            <person name="Kim S."/>
            <person name="Park M."/>
            <person name="Yeom S.I."/>
            <person name="Kim Y.M."/>
            <person name="Lee J.M."/>
            <person name="Lee H.A."/>
            <person name="Seo E."/>
            <person name="Choi J."/>
            <person name="Cheong K."/>
            <person name="Kim K.T."/>
            <person name="Jung K."/>
            <person name="Lee G.W."/>
            <person name="Oh S.K."/>
            <person name="Bae C."/>
            <person name="Kim S.B."/>
            <person name="Lee H.Y."/>
            <person name="Kim S.Y."/>
            <person name="Kim M.S."/>
            <person name="Kang B.C."/>
            <person name="Jo Y.D."/>
            <person name="Yang H.B."/>
            <person name="Jeong H.J."/>
            <person name="Kang W.H."/>
            <person name="Kwon J.K."/>
            <person name="Shin C."/>
            <person name="Lim J.Y."/>
            <person name="Park J.H."/>
            <person name="Huh J.H."/>
            <person name="Kim J.S."/>
            <person name="Kim B.D."/>
            <person name="Cohen O."/>
            <person name="Paran I."/>
            <person name="Suh M.C."/>
            <person name="Lee S.B."/>
            <person name="Kim Y.K."/>
            <person name="Shin Y."/>
            <person name="Noh S.J."/>
            <person name="Park J."/>
            <person name="Seo Y.S."/>
            <person name="Kwon S.Y."/>
            <person name="Kim H.A."/>
            <person name="Park J.M."/>
            <person name="Kim H.J."/>
            <person name="Choi S.B."/>
            <person name="Bosland P.W."/>
            <person name="Reeves G."/>
            <person name="Jo S.H."/>
            <person name="Lee B.W."/>
            <person name="Cho H.T."/>
            <person name="Choi H.S."/>
            <person name="Lee M.S."/>
            <person name="Yu Y."/>
            <person name="Do Choi Y."/>
            <person name="Park B.S."/>
            <person name="van Deynze A."/>
            <person name="Ashrafi H."/>
            <person name="Hill T."/>
            <person name="Kim W.T."/>
            <person name="Pai H.S."/>
            <person name="Ahn H.K."/>
            <person name="Yeam I."/>
            <person name="Giovannoni J.J."/>
            <person name="Rose J.K."/>
            <person name="Sorensen I."/>
            <person name="Lee S.J."/>
            <person name="Kim R.W."/>
            <person name="Choi I.Y."/>
            <person name="Choi B.S."/>
            <person name="Lim J.S."/>
            <person name="Lee Y.H."/>
            <person name="Choi D."/>
        </authorList>
    </citation>
    <scope>NUCLEOTIDE SEQUENCE [LARGE SCALE GENOMIC DNA]</scope>
    <source>
        <strain evidence="3">cv. CM334</strain>
    </source>
</reference>
<sequence>MVISKLQEAQSKKSLVGQRLCALKFGIGDQVSLHVSPMKDVMRLGKGEKLSLRSRLFVDIRINVELINTLIGRLSFEVHDGNRLFYSFNAFHKESILSGKSYCVCPVINIEGEGVEYGYGGVVEGYVVPKNNSFGALEEDVGYIFPLGDTSPAKREYIKAYVLEVTTSKQSFVEEKPMEGFDFVRCIELPYPYKVLFNRILLTDTLSVRDFLGTIESELSIMGEIPDEFVLITGVGRDVGVSDDFVKASHLFSGNDLVPTKKMNFLPFYRASPNEIPLNLVDGASNFLGKLNVLRDMGRDTAKSGFYKHSSLGHVNHFGFPTSQPRLHIINDKLKITIDKLQTRLRYEGGIIALLGMVRCRYLDLLSQVGRGIANFAKCESIVSTQVQKTAQSSLIEDGALTMVVQNFNKLALRHLAELKVYARKMISRGALWELIHISRDCSRDDIRKWLRGYWGDFWIPSILACILLVFWNMLPKEPLFKWWNLLKTEDSIENNVGRIKRGAGYTVKSGISTPHRFHSKRFTMLGKTLIGEVD</sequence>
<keyword evidence="1" id="KW-1133">Transmembrane helix</keyword>
<dbReference type="Proteomes" id="UP000222542">
    <property type="component" value="Unassembled WGS sequence"/>
</dbReference>
<keyword evidence="1" id="KW-0812">Transmembrane</keyword>
<name>A0A2G2ZW51_CAPAN</name>
<dbReference type="EMBL" id="AYRZ02000003">
    <property type="protein sequence ID" value="PHT86199.1"/>
    <property type="molecule type" value="Genomic_DNA"/>
</dbReference>
<organism evidence="2 3">
    <name type="scientific">Capsicum annuum</name>
    <name type="common">Capsicum pepper</name>
    <dbReference type="NCBI Taxonomy" id="4072"/>
    <lineage>
        <taxon>Eukaryota</taxon>
        <taxon>Viridiplantae</taxon>
        <taxon>Streptophyta</taxon>
        <taxon>Embryophyta</taxon>
        <taxon>Tracheophyta</taxon>
        <taxon>Spermatophyta</taxon>
        <taxon>Magnoliopsida</taxon>
        <taxon>eudicotyledons</taxon>
        <taxon>Gunneridae</taxon>
        <taxon>Pentapetalae</taxon>
        <taxon>asterids</taxon>
        <taxon>lamiids</taxon>
        <taxon>Solanales</taxon>
        <taxon>Solanaceae</taxon>
        <taxon>Solanoideae</taxon>
        <taxon>Capsiceae</taxon>
        <taxon>Capsicum</taxon>
    </lineage>
</organism>
<keyword evidence="3" id="KW-1185">Reference proteome</keyword>
<proteinExistence type="predicted"/>
<protein>
    <submittedName>
        <fullName evidence="2">Uncharacterized protein</fullName>
    </submittedName>
</protein>
<dbReference type="STRING" id="4072.A0A2G2ZW51"/>
<evidence type="ECO:0000313" key="2">
    <source>
        <dbReference type="EMBL" id="PHT86199.1"/>
    </source>
</evidence>
<dbReference type="Gramene" id="PHT86199">
    <property type="protein sequence ID" value="PHT86199"/>
    <property type="gene ID" value="T459_08305"/>
</dbReference>
<evidence type="ECO:0000313" key="3">
    <source>
        <dbReference type="Proteomes" id="UP000222542"/>
    </source>
</evidence>
<comment type="caution">
    <text evidence="2">The sequence shown here is derived from an EMBL/GenBank/DDBJ whole genome shotgun (WGS) entry which is preliminary data.</text>
</comment>
<dbReference type="AlphaFoldDB" id="A0A2G2ZW51"/>
<evidence type="ECO:0000256" key="1">
    <source>
        <dbReference type="SAM" id="Phobius"/>
    </source>
</evidence>
<gene>
    <name evidence="2" type="ORF">T459_08305</name>
</gene>
<accession>A0A2G2ZW51</accession>
<feature type="transmembrane region" description="Helical" evidence="1">
    <location>
        <begin position="458"/>
        <end position="475"/>
    </location>
</feature>